<evidence type="ECO:0000313" key="1">
    <source>
        <dbReference type="EMBL" id="GAH91366.1"/>
    </source>
</evidence>
<sequence length="103" mass="11509">MVLLLPGKPKTLKQLVRVGICPYLWSVHFKKRPDKVTCHDCLDFKNGFCKGGSDPIECFKKQKPFLNQAIGEFSDFSGSSRIVWCEGDCSKCQALHFLAKGVG</sequence>
<organism evidence="1">
    <name type="scientific">marine sediment metagenome</name>
    <dbReference type="NCBI Taxonomy" id="412755"/>
    <lineage>
        <taxon>unclassified sequences</taxon>
        <taxon>metagenomes</taxon>
        <taxon>ecological metagenomes</taxon>
    </lineage>
</organism>
<dbReference type="AlphaFoldDB" id="X1J9H5"/>
<reference evidence="1" key="1">
    <citation type="journal article" date="2014" name="Front. Microbiol.">
        <title>High frequency of phylogenetically diverse reductive dehalogenase-homologous genes in deep subseafloor sedimentary metagenomes.</title>
        <authorList>
            <person name="Kawai M."/>
            <person name="Futagami T."/>
            <person name="Toyoda A."/>
            <person name="Takaki Y."/>
            <person name="Nishi S."/>
            <person name="Hori S."/>
            <person name="Arai W."/>
            <person name="Tsubouchi T."/>
            <person name="Morono Y."/>
            <person name="Uchiyama I."/>
            <person name="Ito T."/>
            <person name="Fujiyama A."/>
            <person name="Inagaki F."/>
            <person name="Takami H."/>
        </authorList>
    </citation>
    <scope>NUCLEOTIDE SEQUENCE</scope>
    <source>
        <strain evidence="1">Expedition CK06-06</strain>
    </source>
</reference>
<comment type="caution">
    <text evidence="1">The sequence shown here is derived from an EMBL/GenBank/DDBJ whole genome shotgun (WGS) entry which is preliminary data.</text>
</comment>
<dbReference type="EMBL" id="BARV01000004">
    <property type="protein sequence ID" value="GAH91366.1"/>
    <property type="molecule type" value="Genomic_DNA"/>
</dbReference>
<accession>X1J9H5</accession>
<gene>
    <name evidence="1" type="ORF">S06H3_00022</name>
</gene>
<protein>
    <submittedName>
        <fullName evidence="1">Uncharacterized protein</fullName>
    </submittedName>
</protein>
<proteinExistence type="predicted"/>
<name>X1J9H5_9ZZZZ</name>